<keyword evidence="1" id="KW-0472">Membrane</keyword>
<sequence length="133" mass="15128">MGEDLFELLILLCLLQIKHMLADYFLQTSFMLEGRARYRHMGRLLHAGIHALGSVMAFLLLGTPVVFILLVVVLEGVVHFHIDWCKGRFTYVRQLTPNDAAFWRASGVDQALHQLTYVAMLWAWLVWGNGATA</sequence>
<gene>
    <name evidence="2" type="ORF">ROLI_028430</name>
</gene>
<evidence type="ECO:0008006" key="4">
    <source>
        <dbReference type="Google" id="ProtNLM"/>
    </source>
</evidence>
<protein>
    <recommendedName>
        <fullName evidence="4">DUF3307 domain-containing protein</fullName>
    </recommendedName>
</protein>
<evidence type="ECO:0000256" key="1">
    <source>
        <dbReference type="SAM" id="Phobius"/>
    </source>
</evidence>
<dbReference type="Pfam" id="PF11750">
    <property type="entry name" value="DUF3307"/>
    <property type="match status" value="1"/>
</dbReference>
<dbReference type="Proteomes" id="UP001318682">
    <property type="component" value="Chromosome"/>
</dbReference>
<organism evidence="2 3">
    <name type="scientific">Roseobacter fucihabitans</name>
    <dbReference type="NCBI Taxonomy" id="1537242"/>
    <lineage>
        <taxon>Bacteria</taxon>
        <taxon>Pseudomonadati</taxon>
        <taxon>Pseudomonadota</taxon>
        <taxon>Alphaproteobacteria</taxon>
        <taxon>Rhodobacterales</taxon>
        <taxon>Roseobacteraceae</taxon>
        <taxon>Roseobacter</taxon>
    </lineage>
</organism>
<keyword evidence="1" id="KW-1133">Transmembrane helix</keyword>
<keyword evidence="3" id="KW-1185">Reference proteome</keyword>
<evidence type="ECO:0000313" key="3">
    <source>
        <dbReference type="Proteomes" id="UP001318682"/>
    </source>
</evidence>
<dbReference type="EMBL" id="CP143423">
    <property type="protein sequence ID" value="WVX49748.1"/>
    <property type="molecule type" value="Genomic_DNA"/>
</dbReference>
<keyword evidence="1" id="KW-0812">Transmembrane</keyword>
<accession>A0ABZ2BWJ6</accession>
<dbReference type="InterPro" id="IPR021737">
    <property type="entry name" value="Phage_phiKZ_Orf197"/>
</dbReference>
<name>A0ABZ2BWJ6_9RHOB</name>
<proteinExistence type="predicted"/>
<evidence type="ECO:0000313" key="2">
    <source>
        <dbReference type="EMBL" id="WVX49748.1"/>
    </source>
</evidence>
<reference evidence="3" key="1">
    <citation type="submission" date="2024-01" db="EMBL/GenBank/DDBJ databases">
        <title>Roseobacter fucihabitans sp. nov., isolated from the brown alga Fucus spiralis.</title>
        <authorList>
            <person name="Hahnke S."/>
            <person name="Berger M."/>
            <person name="Schlingloff A."/>
            <person name="Athale I."/>
            <person name="Neumann-Schaal M."/>
            <person name="Adenaya A."/>
            <person name="Poehlein A."/>
            <person name="Daniel R."/>
            <person name="Pertersen J."/>
            <person name="Brinkhoff T."/>
        </authorList>
    </citation>
    <scope>NUCLEOTIDE SEQUENCE [LARGE SCALE GENOMIC DNA]</scope>
    <source>
        <strain evidence="3">B14</strain>
    </source>
</reference>
<feature type="transmembrane region" description="Helical" evidence="1">
    <location>
        <begin position="47"/>
        <end position="74"/>
    </location>
</feature>
<feature type="transmembrane region" description="Helical" evidence="1">
    <location>
        <begin position="6"/>
        <end position="26"/>
    </location>
</feature>
<dbReference type="RefSeq" id="WP_187429188.1">
    <property type="nucleotide sequence ID" value="NZ_CP143423.1"/>
</dbReference>